<evidence type="ECO:0000313" key="3">
    <source>
        <dbReference type="EMBL" id="KAJ3114018.1"/>
    </source>
</evidence>
<gene>
    <name evidence="3" type="ORF">HK100_001820</name>
</gene>
<dbReference type="AlphaFoldDB" id="A0AAD5T2A7"/>
<dbReference type="InterPro" id="IPR001611">
    <property type="entry name" value="Leu-rich_rpt"/>
</dbReference>
<comment type="caution">
    <text evidence="3">The sequence shown here is derived from an EMBL/GenBank/DDBJ whole genome shotgun (WGS) entry which is preliminary data.</text>
</comment>
<dbReference type="SMART" id="SM00369">
    <property type="entry name" value="LRR_TYP"/>
    <property type="match status" value="5"/>
</dbReference>
<dbReference type="PANTHER" id="PTHR48051">
    <property type="match status" value="1"/>
</dbReference>
<dbReference type="PANTHER" id="PTHR48051:SF46">
    <property type="entry name" value="LEUCINE RICH REPEAT-CONTAINING DOMAIN PROTEIN"/>
    <property type="match status" value="1"/>
</dbReference>
<keyword evidence="2" id="KW-0677">Repeat</keyword>
<dbReference type="Proteomes" id="UP001211907">
    <property type="component" value="Unassembled WGS sequence"/>
</dbReference>
<organism evidence="3 4">
    <name type="scientific">Physocladia obscura</name>
    <dbReference type="NCBI Taxonomy" id="109957"/>
    <lineage>
        <taxon>Eukaryota</taxon>
        <taxon>Fungi</taxon>
        <taxon>Fungi incertae sedis</taxon>
        <taxon>Chytridiomycota</taxon>
        <taxon>Chytridiomycota incertae sedis</taxon>
        <taxon>Chytridiomycetes</taxon>
        <taxon>Chytridiales</taxon>
        <taxon>Chytriomycetaceae</taxon>
        <taxon>Physocladia</taxon>
    </lineage>
</organism>
<keyword evidence="4" id="KW-1185">Reference proteome</keyword>
<keyword evidence="1" id="KW-0433">Leucine-rich repeat</keyword>
<protein>
    <submittedName>
        <fullName evidence="3">Uncharacterized protein</fullName>
    </submittedName>
</protein>
<dbReference type="PRINTS" id="PR00019">
    <property type="entry name" value="LEURICHRPT"/>
</dbReference>
<sequence>MGNKLSLHERISNADKTQVLNLSDARLVKLPSEVLVIKQLRNLDLSGNRLDTLPPQTAKVWWTVDYLVLLLTGAPQWTALRTLNLAHNSFATVPLDLAALTLLETLNLSHNVLKTLPAAVFGLPRLRTLNCAANRLATLPGAAEGQGDGGLAGCPALVSLDVSANALTALPSLRALGCLALQELLCADNRLAALPDDLAALPSLKIINVRNNALQSFPPAVLRNQSVVWIELDGNPNFDELSLSELDGYHEFELRRKDRIINREK</sequence>
<dbReference type="GO" id="GO:0005737">
    <property type="term" value="C:cytoplasm"/>
    <property type="evidence" value="ECO:0007669"/>
    <property type="project" value="TreeGrafter"/>
</dbReference>
<accession>A0AAD5T2A7</accession>
<proteinExistence type="predicted"/>
<evidence type="ECO:0000313" key="4">
    <source>
        <dbReference type="Proteomes" id="UP001211907"/>
    </source>
</evidence>
<name>A0AAD5T2A7_9FUNG</name>
<dbReference type="Gene3D" id="3.80.10.10">
    <property type="entry name" value="Ribonuclease Inhibitor"/>
    <property type="match status" value="2"/>
</dbReference>
<dbReference type="PROSITE" id="PS51450">
    <property type="entry name" value="LRR"/>
    <property type="match status" value="1"/>
</dbReference>
<dbReference type="InterPro" id="IPR003591">
    <property type="entry name" value="Leu-rich_rpt_typical-subtyp"/>
</dbReference>
<dbReference type="InterPro" id="IPR032675">
    <property type="entry name" value="LRR_dom_sf"/>
</dbReference>
<dbReference type="SUPFAM" id="SSF52058">
    <property type="entry name" value="L domain-like"/>
    <property type="match status" value="1"/>
</dbReference>
<dbReference type="EMBL" id="JADGJH010001402">
    <property type="protein sequence ID" value="KAJ3114018.1"/>
    <property type="molecule type" value="Genomic_DNA"/>
</dbReference>
<dbReference type="Pfam" id="PF00560">
    <property type="entry name" value="LRR_1"/>
    <property type="match status" value="1"/>
</dbReference>
<dbReference type="InterPro" id="IPR050216">
    <property type="entry name" value="LRR_domain-containing"/>
</dbReference>
<reference evidence="3" key="1">
    <citation type="submission" date="2020-05" db="EMBL/GenBank/DDBJ databases">
        <title>Phylogenomic resolution of chytrid fungi.</title>
        <authorList>
            <person name="Stajich J.E."/>
            <person name="Amses K."/>
            <person name="Simmons R."/>
            <person name="Seto K."/>
            <person name="Myers J."/>
            <person name="Bonds A."/>
            <person name="Quandt C.A."/>
            <person name="Barry K."/>
            <person name="Liu P."/>
            <person name="Grigoriev I."/>
            <person name="Longcore J.E."/>
            <person name="James T.Y."/>
        </authorList>
    </citation>
    <scope>NUCLEOTIDE SEQUENCE</scope>
    <source>
        <strain evidence="3">JEL0513</strain>
    </source>
</reference>
<evidence type="ECO:0000256" key="1">
    <source>
        <dbReference type="ARBA" id="ARBA00022614"/>
    </source>
</evidence>
<evidence type="ECO:0000256" key="2">
    <source>
        <dbReference type="ARBA" id="ARBA00022737"/>
    </source>
</evidence>
<dbReference type="Pfam" id="PF13855">
    <property type="entry name" value="LRR_8"/>
    <property type="match status" value="1"/>
</dbReference>
<dbReference type="SMART" id="SM00364">
    <property type="entry name" value="LRR_BAC"/>
    <property type="match status" value="5"/>
</dbReference>